<name>A0A3S1B505_ELYCH</name>
<gene>
    <name evidence="1" type="ORF">EGW08_017097</name>
</gene>
<proteinExistence type="predicted"/>
<comment type="caution">
    <text evidence="1">The sequence shown here is derived from an EMBL/GenBank/DDBJ whole genome shotgun (WGS) entry which is preliminary data.</text>
</comment>
<accession>A0A3S1B505</accession>
<evidence type="ECO:0000313" key="2">
    <source>
        <dbReference type="Proteomes" id="UP000271974"/>
    </source>
</evidence>
<dbReference type="Proteomes" id="UP000271974">
    <property type="component" value="Unassembled WGS sequence"/>
</dbReference>
<protein>
    <submittedName>
        <fullName evidence="1">Uncharacterized protein</fullName>
    </submittedName>
</protein>
<organism evidence="1 2">
    <name type="scientific">Elysia chlorotica</name>
    <name type="common">Eastern emerald elysia</name>
    <name type="synonym">Sea slug</name>
    <dbReference type="NCBI Taxonomy" id="188477"/>
    <lineage>
        <taxon>Eukaryota</taxon>
        <taxon>Metazoa</taxon>
        <taxon>Spiralia</taxon>
        <taxon>Lophotrochozoa</taxon>
        <taxon>Mollusca</taxon>
        <taxon>Gastropoda</taxon>
        <taxon>Heterobranchia</taxon>
        <taxon>Euthyneura</taxon>
        <taxon>Panpulmonata</taxon>
        <taxon>Sacoglossa</taxon>
        <taxon>Placobranchoidea</taxon>
        <taxon>Plakobranchidae</taxon>
        <taxon>Elysia</taxon>
    </lineage>
</organism>
<sequence length="236" mass="25917">MPLAESLLTCQELMPLAETLLTCQELMPLAESLLTCQELMPLAETLLTCPQLMPLVDFPVHSPTVEDTLSSYPWLSSAVPQREDGRWLRIEDYPLLTASWVRGGPGVEHQLSTQKVHGSSPGDFAAYRLGQCQFPRPVSCVAAHKIVRMGWDPADLDIGLVLFLEIICSNVDRILGWDPADLDIGLVLFLEIICSNVDRIYGVQSYPCPPGFTSWAGRQDGSVDISQGGAMYRGAV</sequence>
<dbReference type="EMBL" id="RQTK01000768">
    <property type="protein sequence ID" value="RUS75134.1"/>
    <property type="molecule type" value="Genomic_DNA"/>
</dbReference>
<evidence type="ECO:0000313" key="1">
    <source>
        <dbReference type="EMBL" id="RUS75134.1"/>
    </source>
</evidence>
<keyword evidence="2" id="KW-1185">Reference proteome</keyword>
<reference evidence="1 2" key="1">
    <citation type="submission" date="2019-01" db="EMBL/GenBank/DDBJ databases">
        <title>A draft genome assembly of the solar-powered sea slug Elysia chlorotica.</title>
        <authorList>
            <person name="Cai H."/>
            <person name="Li Q."/>
            <person name="Fang X."/>
            <person name="Li J."/>
            <person name="Curtis N.E."/>
            <person name="Altenburger A."/>
            <person name="Shibata T."/>
            <person name="Feng M."/>
            <person name="Maeda T."/>
            <person name="Schwartz J.A."/>
            <person name="Shigenobu S."/>
            <person name="Lundholm N."/>
            <person name="Nishiyama T."/>
            <person name="Yang H."/>
            <person name="Hasebe M."/>
            <person name="Li S."/>
            <person name="Pierce S.K."/>
            <person name="Wang J."/>
        </authorList>
    </citation>
    <scope>NUCLEOTIDE SEQUENCE [LARGE SCALE GENOMIC DNA]</scope>
    <source>
        <strain evidence="1">EC2010</strain>
        <tissue evidence="1">Whole organism of an adult</tissue>
    </source>
</reference>
<dbReference type="AlphaFoldDB" id="A0A3S1B505"/>